<gene>
    <name evidence="3" type="ORF">BDV96DRAFT_564053</name>
</gene>
<dbReference type="EMBL" id="ML977312">
    <property type="protein sequence ID" value="KAF2121334.1"/>
    <property type="molecule type" value="Genomic_DNA"/>
</dbReference>
<organism evidence="3 4">
    <name type="scientific">Lophiotrema nucula</name>
    <dbReference type="NCBI Taxonomy" id="690887"/>
    <lineage>
        <taxon>Eukaryota</taxon>
        <taxon>Fungi</taxon>
        <taxon>Dikarya</taxon>
        <taxon>Ascomycota</taxon>
        <taxon>Pezizomycotina</taxon>
        <taxon>Dothideomycetes</taxon>
        <taxon>Pleosporomycetidae</taxon>
        <taxon>Pleosporales</taxon>
        <taxon>Lophiotremataceae</taxon>
        <taxon>Lophiotrema</taxon>
    </lineage>
</organism>
<keyword evidence="4" id="KW-1185">Reference proteome</keyword>
<feature type="signal peptide" evidence="2">
    <location>
        <begin position="1"/>
        <end position="19"/>
    </location>
</feature>
<dbReference type="AlphaFoldDB" id="A0A6A5ZQU2"/>
<protein>
    <recommendedName>
        <fullName evidence="5">Ser-Thr-rich glycosyl-phosphatidyl-inositol-anchored membrane family-domain-containing protein</fullName>
    </recommendedName>
</protein>
<evidence type="ECO:0000313" key="4">
    <source>
        <dbReference type="Proteomes" id="UP000799770"/>
    </source>
</evidence>
<evidence type="ECO:0000313" key="3">
    <source>
        <dbReference type="EMBL" id="KAF2121334.1"/>
    </source>
</evidence>
<dbReference type="OrthoDB" id="5419608at2759"/>
<evidence type="ECO:0000256" key="2">
    <source>
        <dbReference type="SAM" id="SignalP"/>
    </source>
</evidence>
<keyword evidence="2" id="KW-0732">Signal</keyword>
<name>A0A6A5ZQU2_9PLEO</name>
<evidence type="ECO:0000256" key="1">
    <source>
        <dbReference type="SAM" id="MobiDB-lite"/>
    </source>
</evidence>
<feature type="compositionally biased region" description="Polar residues" evidence="1">
    <location>
        <begin position="179"/>
        <end position="197"/>
    </location>
</feature>
<feature type="region of interest" description="Disordered" evidence="1">
    <location>
        <begin position="157"/>
        <end position="197"/>
    </location>
</feature>
<evidence type="ECO:0008006" key="5">
    <source>
        <dbReference type="Google" id="ProtNLM"/>
    </source>
</evidence>
<dbReference type="Proteomes" id="UP000799770">
    <property type="component" value="Unassembled WGS sequence"/>
</dbReference>
<feature type="compositionally biased region" description="Low complexity" evidence="1">
    <location>
        <begin position="157"/>
        <end position="178"/>
    </location>
</feature>
<proteinExistence type="predicted"/>
<accession>A0A6A5ZQU2</accession>
<sequence length="249" mass="26009">MFSLSTLLAVALALHRVNADFIVLTDAPPQPSLPADWTFGQSALWKQSVIDYASTLAVEFGEKHASDTSFLSLASIAEKKQSQFFATATYSFQSQVTATDDSVLITTVPVWYAALPTEVKQYNEIEASALSSIQSQAYKNVKTEDFTLGSSTATETSLSATRSSARRTSAPSTLATATPIGNATRNGTSSSTSLSNPVLTSTTLSASDATATSATISSASPTPTGAAGKHELEGTLLFGLFGAAFLNLL</sequence>
<reference evidence="3" key="1">
    <citation type="journal article" date="2020" name="Stud. Mycol.">
        <title>101 Dothideomycetes genomes: a test case for predicting lifestyles and emergence of pathogens.</title>
        <authorList>
            <person name="Haridas S."/>
            <person name="Albert R."/>
            <person name="Binder M."/>
            <person name="Bloem J."/>
            <person name="Labutti K."/>
            <person name="Salamov A."/>
            <person name="Andreopoulos B."/>
            <person name="Baker S."/>
            <person name="Barry K."/>
            <person name="Bills G."/>
            <person name="Bluhm B."/>
            <person name="Cannon C."/>
            <person name="Castanera R."/>
            <person name="Culley D."/>
            <person name="Daum C."/>
            <person name="Ezra D."/>
            <person name="Gonzalez J."/>
            <person name="Henrissat B."/>
            <person name="Kuo A."/>
            <person name="Liang C."/>
            <person name="Lipzen A."/>
            <person name="Lutzoni F."/>
            <person name="Magnuson J."/>
            <person name="Mondo S."/>
            <person name="Nolan M."/>
            <person name="Ohm R."/>
            <person name="Pangilinan J."/>
            <person name="Park H.-J."/>
            <person name="Ramirez L."/>
            <person name="Alfaro M."/>
            <person name="Sun H."/>
            <person name="Tritt A."/>
            <person name="Yoshinaga Y."/>
            <person name="Zwiers L.-H."/>
            <person name="Turgeon B."/>
            <person name="Goodwin S."/>
            <person name="Spatafora J."/>
            <person name="Crous P."/>
            <person name="Grigoriev I."/>
        </authorList>
    </citation>
    <scope>NUCLEOTIDE SEQUENCE</scope>
    <source>
        <strain evidence="3">CBS 627.86</strain>
    </source>
</reference>
<feature type="chain" id="PRO_5025499593" description="Ser-Thr-rich glycosyl-phosphatidyl-inositol-anchored membrane family-domain-containing protein" evidence="2">
    <location>
        <begin position="20"/>
        <end position="249"/>
    </location>
</feature>